<dbReference type="PANTHER" id="PTHR34667:SF1">
    <property type="entry name" value="D-AMINOACYL-TRNA DEACYLASE"/>
    <property type="match status" value="1"/>
</dbReference>
<dbReference type="RefSeq" id="WP_074791512.1">
    <property type="nucleotide sequence ID" value="NZ_FOAD01000001.1"/>
</dbReference>
<comment type="function">
    <text evidence="4">D-aminoacyl-tRNA deacylase with broad substrate specificity. By recycling D-aminoacyl-tRNA to D-amino acids and free tRNA molecules, this enzyme counteracts the toxicity associated with the formation of D-aminoacyl-tRNA entities in vivo.</text>
</comment>
<dbReference type="EC" id="3.1.1.96" evidence="4"/>
<proteinExistence type="inferred from homology"/>
<evidence type="ECO:0000313" key="6">
    <source>
        <dbReference type="Proteomes" id="UP000183894"/>
    </source>
</evidence>
<dbReference type="GO" id="GO:0008270">
    <property type="term" value="F:zinc ion binding"/>
    <property type="evidence" value="ECO:0007669"/>
    <property type="project" value="UniProtKB-UniRule"/>
</dbReference>
<dbReference type="GO" id="GO:0019478">
    <property type="term" value="P:D-amino acid catabolic process"/>
    <property type="evidence" value="ECO:0007669"/>
    <property type="project" value="UniProtKB-UniRule"/>
</dbReference>
<evidence type="ECO:0000256" key="1">
    <source>
        <dbReference type="ARBA" id="ARBA00022723"/>
    </source>
</evidence>
<keyword evidence="1 4" id="KW-0479">Metal-binding</keyword>
<sequence length="439" mass="47339">MIGIVVSRADSASVHIGEHLRDLAEWEEATDDTRPDEAGGGRYYRRTGFELREFDDLHIYLDDPAEAFSATPDFVAVVSRHSGETGPLLTAHFTGNFGPADYGGESGRFARACPNAQRAAVSALRDHAPDGYEVGIEATHHGPTETDVPSMFVELGSGEDEWNDPEGARAVAAAVLDIDGVAPDSDRQLVGFGGGHYAPRFERILRETDWSVGHIAADWQLKAMGDPDENRDVLRRAFDASAADVALVDGDREDLADVLDDEGYRVVSETWVRETAGVPLPRVRDLESTLVRIEDGLRFGADIDADDYDVVSLPDPLLTEAQGIDIDAALDAVAETTVAYQTVEGGTRARGRAAVAGDSYEELVARLCEILRAKYDSVERDDGRVVASMTAFDPEAAKRRGVPEGPAFGKLSAGHEVEVDGEVISPAAVSKERIVDFSV</sequence>
<gene>
    <name evidence="4" type="primary">dtdA</name>
    <name evidence="5" type="ORF">SAMN04488691_101334</name>
</gene>
<keyword evidence="3 4" id="KW-0862">Zinc</keyword>
<evidence type="ECO:0000313" key="5">
    <source>
        <dbReference type="EMBL" id="SEK38647.1"/>
    </source>
</evidence>
<protein>
    <recommendedName>
        <fullName evidence="4">D-aminoacyl-tRNA deacylase</fullName>
        <ecNumber evidence="4">3.1.1.96</ecNumber>
    </recommendedName>
</protein>
<dbReference type="EMBL" id="FOAD01000001">
    <property type="protein sequence ID" value="SEK38647.1"/>
    <property type="molecule type" value="Genomic_DNA"/>
</dbReference>
<comment type="similarity">
    <text evidence="4">Belongs to the DtdA deacylase family.</text>
</comment>
<dbReference type="OrthoDB" id="9863at2157"/>
<dbReference type="GO" id="GO:0106026">
    <property type="term" value="F:Gly-tRNA(Ala) deacylase activity"/>
    <property type="evidence" value="ECO:0007669"/>
    <property type="project" value="RHEA"/>
</dbReference>
<dbReference type="InterPro" id="IPR007508">
    <property type="entry name" value="DtdA"/>
</dbReference>
<accession>A0A1H7GM81</accession>
<dbReference type="Pfam" id="PF04414">
    <property type="entry name" value="tRNA_deacylase"/>
    <property type="match status" value="1"/>
</dbReference>
<dbReference type="Gene3D" id="3.40.630.50">
    <property type="entry name" value="AF0625-like"/>
    <property type="match status" value="1"/>
</dbReference>
<dbReference type="GO" id="GO:0051499">
    <property type="term" value="F:D-aminoacyl-tRNA deacylase activity"/>
    <property type="evidence" value="ECO:0007669"/>
    <property type="project" value="UniProtKB-UniRule"/>
</dbReference>
<organism evidence="5 6">
    <name type="scientific">Haloferax larsenii</name>
    <dbReference type="NCBI Taxonomy" id="302484"/>
    <lineage>
        <taxon>Archaea</taxon>
        <taxon>Methanobacteriati</taxon>
        <taxon>Methanobacteriota</taxon>
        <taxon>Stenosarchaea group</taxon>
        <taxon>Halobacteria</taxon>
        <taxon>Halobacteriales</taxon>
        <taxon>Haloferacaceae</taxon>
        <taxon>Haloferax</taxon>
    </lineage>
</organism>
<dbReference type="InterPro" id="IPR018033">
    <property type="entry name" value="Deacylase_DtdA_archaea"/>
</dbReference>
<comment type="subunit">
    <text evidence="4">Monomer.</text>
</comment>
<dbReference type="Proteomes" id="UP000183894">
    <property type="component" value="Unassembled WGS sequence"/>
</dbReference>
<dbReference type="PANTHER" id="PTHR34667">
    <property type="entry name" value="D-AMINOACYL-TRNA DEACYLASE"/>
    <property type="match status" value="1"/>
</dbReference>
<comment type="cofactor">
    <cofactor evidence="4">
        <name>Zn(2+)</name>
        <dbReference type="ChEBI" id="CHEBI:29105"/>
    </cofactor>
    <text evidence="4">Binds 2 Zn(2+) ions per subunit.</text>
</comment>
<dbReference type="SUPFAM" id="SSF142535">
    <property type="entry name" value="AF0625-like"/>
    <property type="match status" value="1"/>
</dbReference>
<dbReference type="HAMAP" id="MF_00562">
    <property type="entry name" value="Deacylase_DtdA"/>
    <property type="match status" value="1"/>
</dbReference>
<evidence type="ECO:0000256" key="4">
    <source>
        <dbReference type="HAMAP-Rule" id="MF_00562"/>
    </source>
</evidence>
<comment type="catalytic activity">
    <reaction evidence="4">
        <text>glycyl-tRNA(Ala) + H2O = tRNA(Ala) + glycine + H(+)</text>
        <dbReference type="Rhea" id="RHEA:53744"/>
        <dbReference type="Rhea" id="RHEA-COMP:9657"/>
        <dbReference type="Rhea" id="RHEA-COMP:13640"/>
        <dbReference type="ChEBI" id="CHEBI:15377"/>
        <dbReference type="ChEBI" id="CHEBI:15378"/>
        <dbReference type="ChEBI" id="CHEBI:57305"/>
        <dbReference type="ChEBI" id="CHEBI:78442"/>
        <dbReference type="ChEBI" id="CHEBI:78522"/>
        <dbReference type="EC" id="3.1.1.96"/>
    </reaction>
</comment>
<evidence type="ECO:0000256" key="2">
    <source>
        <dbReference type="ARBA" id="ARBA00022801"/>
    </source>
</evidence>
<keyword evidence="2 4" id="KW-0378">Hydrolase</keyword>
<evidence type="ECO:0000256" key="3">
    <source>
        <dbReference type="ARBA" id="ARBA00022833"/>
    </source>
</evidence>
<dbReference type="Gene3D" id="3.40.50.10700">
    <property type="entry name" value="AF0625-like"/>
    <property type="match status" value="1"/>
</dbReference>
<name>A0A1H7GM81_HALLR</name>
<reference evidence="5 6" key="1">
    <citation type="submission" date="2016-10" db="EMBL/GenBank/DDBJ databases">
        <authorList>
            <person name="de Groot N.N."/>
        </authorList>
    </citation>
    <scope>NUCLEOTIDE SEQUENCE [LARGE SCALE GENOMIC DNA]</scope>
    <source>
        <strain evidence="5 6">CDM_5</strain>
    </source>
</reference>
<dbReference type="AlphaFoldDB" id="A0A1H7GM81"/>
<dbReference type="NCBIfam" id="NF011435">
    <property type="entry name" value="PRK14866.1-1"/>
    <property type="match status" value="1"/>
</dbReference>
<comment type="catalytic activity">
    <reaction evidence="4">
        <text>a D-aminoacyl-tRNA + H2O = a tRNA + a D-alpha-amino acid + H(+)</text>
        <dbReference type="Rhea" id="RHEA:13953"/>
        <dbReference type="Rhea" id="RHEA-COMP:10123"/>
        <dbReference type="Rhea" id="RHEA-COMP:10124"/>
        <dbReference type="ChEBI" id="CHEBI:15377"/>
        <dbReference type="ChEBI" id="CHEBI:15378"/>
        <dbReference type="ChEBI" id="CHEBI:59871"/>
        <dbReference type="ChEBI" id="CHEBI:78442"/>
        <dbReference type="ChEBI" id="CHEBI:79333"/>
        <dbReference type="EC" id="3.1.1.96"/>
    </reaction>
</comment>